<dbReference type="AlphaFoldDB" id="A0AAU9TES9"/>
<protein>
    <submittedName>
        <fullName evidence="1">Uncharacterized protein</fullName>
    </submittedName>
</protein>
<evidence type="ECO:0000313" key="1">
    <source>
        <dbReference type="EMBL" id="CAH2086119.1"/>
    </source>
</evidence>
<comment type="caution">
    <text evidence="1">The sequence shown here is derived from an EMBL/GenBank/DDBJ whole genome shotgun (WGS) entry which is preliminary data.</text>
</comment>
<evidence type="ECO:0000313" key="2">
    <source>
        <dbReference type="Proteomes" id="UP001153954"/>
    </source>
</evidence>
<accession>A0AAU9TES9</accession>
<gene>
    <name evidence="1" type="ORF">EEDITHA_LOCUS2530</name>
</gene>
<proteinExistence type="predicted"/>
<reference evidence="1" key="1">
    <citation type="submission" date="2022-03" db="EMBL/GenBank/DDBJ databases">
        <authorList>
            <person name="Tunstrom K."/>
        </authorList>
    </citation>
    <scope>NUCLEOTIDE SEQUENCE</scope>
</reference>
<organism evidence="1 2">
    <name type="scientific">Euphydryas editha</name>
    <name type="common">Edith's checkerspot</name>
    <dbReference type="NCBI Taxonomy" id="104508"/>
    <lineage>
        <taxon>Eukaryota</taxon>
        <taxon>Metazoa</taxon>
        <taxon>Ecdysozoa</taxon>
        <taxon>Arthropoda</taxon>
        <taxon>Hexapoda</taxon>
        <taxon>Insecta</taxon>
        <taxon>Pterygota</taxon>
        <taxon>Neoptera</taxon>
        <taxon>Endopterygota</taxon>
        <taxon>Lepidoptera</taxon>
        <taxon>Glossata</taxon>
        <taxon>Ditrysia</taxon>
        <taxon>Papilionoidea</taxon>
        <taxon>Nymphalidae</taxon>
        <taxon>Nymphalinae</taxon>
        <taxon>Euphydryas</taxon>
    </lineage>
</organism>
<keyword evidence="2" id="KW-1185">Reference proteome</keyword>
<dbReference type="Proteomes" id="UP001153954">
    <property type="component" value="Unassembled WGS sequence"/>
</dbReference>
<sequence>MTRIKALLLSTSHEWDPTHQLAILLVCLNSLTLFTEARSLVFSSGGEIKSAGCNRVVVEFENASSANNFIDSPLFLKLNYKIISPAFHITRMGIVKQIPIDWSMEEFLSSIKCSTPSCRAIKARRLNRKSVTDGKTEWLPTVVVTFINKTSGP</sequence>
<dbReference type="EMBL" id="CAKOGL010000005">
    <property type="protein sequence ID" value="CAH2086119.1"/>
    <property type="molecule type" value="Genomic_DNA"/>
</dbReference>
<name>A0AAU9TES9_EUPED</name>